<dbReference type="EMBL" id="SHPX01000045">
    <property type="protein sequence ID" value="TCD95706.1"/>
    <property type="molecule type" value="Genomic_DNA"/>
</dbReference>
<keyword evidence="2" id="KW-1133">Transmembrane helix</keyword>
<evidence type="ECO:0000313" key="4">
    <source>
        <dbReference type="Proteomes" id="UP000293441"/>
    </source>
</evidence>
<feature type="transmembrane region" description="Helical" evidence="2">
    <location>
        <begin position="143"/>
        <end position="163"/>
    </location>
</feature>
<keyword evidence="2" id="KW-0472">Membrane</keyword>
<name>A0A4R0T010_BIFLL</name>
<reference evidence="3 4" key="1">
    <citation type="journal article" date="2018" name="Sci. Rep.">
        <title>Genomic diversity and distribution of Bifidobacterium longum subsp. longum across the human lifespan.</title>
        <authorList>
            <person name="Odamaki T."/>
            <person name="Bottacini F."/>
            <person name="Kato K."/>
            <person name="Mitsuyama E."/>
            <person name="Yoshida K."/>
            <person name="Horigome A."/>
            <person name="Xiao J.Z."/>
            <person name="van Sinderen D."/>
        </authorList>
    </citation>
    <scope>NUCLEOTIDE SEQUENCE [LARGE SCALE GENOMIC DNA]</scope>
    <source>
        <strain evidence="3 4">MCC10015</strain>
    </source>
</reference>
<organism evidence="3 4">
    <name type="scientific">Bifidobacterium longum subsp. longum</name>
    <dbReference type="NCBI Taxonomy" id="1679"/>
    <lineage>
        <taxon>Bacteria</taxon>
        <taxon>Bacillati</taxon>
        <taxon>Actinomycetota</taxon>
        <taxon>Actinomycetes</taxon>
        <taxon>Bifidobacteriales</taxon>
        <taxon>Bifidobacteriaceae</taxon>
        <taxon>Bifidobacterium</taxon>
    </lineage>
</organism>
<evidence type="ECO:0000313" key="3">
    <source>
        <dbReference type="EMBL" id="TCD95706.1"/>
    </source>
</evidence>
<dbReference type="Proteomes" id="UP000293441">
    <property type="component" value="Unassembled WGS sequence"/>
</dbReference>
<dbReference type="RefSeq" id="WP_242668462.1">
    <property type="nucleotide sequence ID" value="NZ_SHPX01000045.1"/>
</dbReference>
<feature type="region of interest" description="Disordered" evidence="1">
    <location>
        <begin position="233"/>
        <end position="252"/>
    </location>
</feature>
<proteinExistence type="predicted"/>
<dbReference type="AlphaFoldDB" id="A0A4R0T010"/>
<sequence length="252" mass="28310">MGDPADRDIGRGGTGTFVAWLLKRLDRRSMTITRQELDDALADSATIRTLQAKLDRDWERLENAEDSLNELQLNQLRTELFAHTSAPSTNANWRPASDTATWAATGRARALRGVQTGLPAPRNPEKDENPGGAPMNLPEGLPAWAYIVVAALTVVSNIATALWTDRKGRKRDRATRGEITNNHPKPLRDDLDEKNRIVLDAIDNLRDDMNGEFATVNRRIANSEDNLTELRREVHDLRGRHQPPTNRKEQSR</sequence>
<protein>
    <submittedName>
        <fullName evidence="3">Uncharacterized protein</fullName>
    </submittedName>
</protein>
<gene>
    <name evidence="3" type="ORF">MCC10015_1900</name>
</gene>
<feature type="region of interest" description="Disordered" evidence="1">
    <location>
        <begin position="113"/>
        <end position="136"/>
    </location>
</feature>
<accession>A0A4R0T010</accession>
<evidence type="ECO:0000256" key="1">
    <source>
        <dbReference type="SAM" id="MobiDB-lite"/>
    </source>
</evidence>
<feature type="region of interest" description="Disordered" evidence="1">
    <location>
        <begin position="166"/>
        <end position="189"/>
    </location>
</feature>
<evidence type="ECO:0000256" key="2">
    <source>
        <dbReference type="SAM" id="Phobius"/>
    </source>
</evidence>
<comment type="caution">
    <text evidence="3">The sequence shown here is derived from an EMBL/GenBank/DDBJ whole genome shotgun (WGS) entry which is preliminary data.</text>
</comment>
<keyword evidence="2" id="KW-0812">Transmembrane</keyword>